<reference evidence="2 3" key="1">
    <citation type="submission" date="2019-05" db="EMBL/GenBank/DDBJ databases">
        <title>Another draft genome of Portunus trituberculatus and its Hox gene families provides insights of decapod evolution.</title>
        <authorList>
            <person name="Jeong J.-H."/>
            <person name="Song I."/>
            <person name="Kim S."/>
            <person name="Choi T."/>
            <person name="Kim D."/>
            <person name="Ryu S."/>
            <person name="Kim W."/>
        </authorList>
    </citation>
    <scope>NUCLEOTIDE SEQUENCE [LARGE SCALE GENOMIC DNA]</scope>
    <source>
        <tissue evidence="2">Muscle</tissue>
    </source>
</reference>
<keyword evidence="1" id="KW-0812">Transmembrane</keyword>
<dbReference type="AlphaFoldDB" id="A0A5B7EC01"/>
<evidence type="ECO:0000313" key="3">
    <source>
        <dbReference type="Proteomes" id="UP000324222"/>
    </source>
</evidence>
<evidence type="ECO:0000256" key="1">
    <source>
        <dbReference type="SAM" id="Phobius"/>
    </source>
</evidence>
<keyword evidence="3" id="KW-1185">Reference proteome</keyword>
<dbReference type="EMBL" id="VSRR010002265">
    <property type="protein sequence ID" value="MPC30493.1"/>
    <property type="molecule type" value="Genomic_DNA"/>
</dbReference>
<name>A0A5B7EC01_PORTR</name>
<feature type="transmembrane region" description="Helical" evidence="1">
    <location>
        <begin position="106"/>
        <end position="124"/>
    </location>
</feature>
<organism evidence="2 3">
    <name type="scientific">Portunus trituberculatus</name>
    <name type="common">Swimming crab</name>
    <name type="synonym">Neptunus trituberculatus</name>
    <dbReference type="NCBI Taxonomy" id="210409"/>
    <lineage>
        <taxon>Eukaryota</taxon>
        <taxon>Metazoa</taxon>
        <taxon>Ecdysozoa</taxon>
        <taxon>Arthropoda</taxon>
        <taxon>Crustacea</taxon>
        <taxon>Multicrustacea</taxon>
        <taxon>Malacostraca</taxon>
        <taxon>Eumalacostraca</taxon>
        <taxon>Eucarida</taxon>
        <taxon>Decapoda</taxon>
        <taxon>Pleocyemata</taxon>
        <taxon>Brachyura</taxon>
        <taxon>Eubrachyura</taxon>
        <taxon>Portunoidea</taxon>
        <taxon>Portunidae</taxon>
        <taxon>Portuninae</taxon>
        <taxon>Portunus</taxon>
    </lineage>
</organism>
<comment type="caution">
    <text evidence="2">The sequence shown here is derived from an EMBL/GenBank/DDBJ whole genome shotgun (WGS) entry which is preliminary data.</text>
</comment>
<accession>A0A5B7EC01</accession>
<evidence type="ECO:0000313" key="2">
    <source>
        <dbReference type="EMBL" id="MPC30493.1"/>
    </source>
</evidence>
<proteinExistence type="predicted"/>
<keyword evidence="1" id="KW-0472">Membrane</keyword>
<gene>
    <name evidence="2" type="ORF">E2C01_023760</name>
</gene>
<protein>
    <submittedName>
        <fullName evidence="2">Uncharacterized protein</fullName>
    </submittedName>
</protein>
<keyword evidence="1" id="KW-1133">Transmembrane helix</keyword>
<sequence length="294" mass="32994">MCCSVRHRYPPGSIYVVDSAGEVTTAISLPRCGAPPSFLPSFPTPRRPPHRAIPHVRRLHALDECDTACHYCSVYCSARNSWKGMGAREREREAKRRAYIRQWSRHFFFTLFSPLVGILIFPKFPHLPVALSHYHTFPFLLYNAPSSLTPSPRPPDSLPAPLNRGGVCEELLGVVWIDSFVMSALRCGVRWCRMHVSVKCRYLCPEIAKCPGKTNARRARLNSGTEAAAEQQVEVCVEDDGGRPVLYLAKADGELQVTPAVAPGRRQCGVIVKYSLRLHTYHHLIGKVPRKFAH</sequence>
<dbReference type="Proteomes" id="UP000324222">
    <property type="component" value="Unassembled WGS sequence"/>
</dbReference>